<evidence type="ECO:0000313" key="2">
    <source>
        <dbReference type="Proteomes" id="UP000634919"/>
    </source>
</evidence>
<protein>
    <recommendedName>
        <fullName evidence="3">SnoaL-like domain-containing protein</fullName>
    </recommendedName>
</protein>
<accession>A0ABR8S7P4</accession>
<evidence type="ECO:0000313" key="1">
    <source>
        <dbReference type="EMBL" id="MBD7959492.1"/>
    </source>
</evidence>
<proteinExistence type="predicted"/>
<evidence type="ECO:0008006" key="3">
    <source>
        <dbReference type="Google" id="ProtNLM"/>
    </source>
</evidence>
<name>A0ABR8S7P4_9BURK</name>
<dbReference type="RefSeq" id="WP_191721913.1">
    <property type="nucleotide sequence ID" value="NZ_JACSQK010000002.1"/>
</dbReference>
<dbReference type="Proteomes" id="UP000634919">
    <property type="component" value="Unassembled WGS sequence"/>
</dbReference>
<sequence>MTDRDAPLPTPDTLSLLLASQGITAPEAQAAVHAGLQVLQDFLRTFNARDAHAWAQVMNYPHVRFAGEQVTVWDNALDYAASNDLAPLSATGWAYSRWDFIRPVQADATKVHFALQFTRYDTHHRAQQSYQALYVVTLHNGHWGVQSRSSYAGILAPGAAF</sequence>
<dbReference type="EMBL" id="JACSQK010000002">
    <property type="protein sequence ID" value="MBD7959492.1"/>
    <property type="molecule type" value="Genomic_DNA"/>
</dbReference>
<comment type="caution">
    <text evidence="1">The sequence shown here is derived from an EMBL/GenBank/DDBJ whole genome shotgun (WGS) entry which is preliminary data.</text>
</comment>
<organism evidence="1 2">
    <name type="scientific">Comamonas avium</name>
    <dbReference type="NCBI Taxonomy" id="2762231"/>
    <lineage>
        <taxon>Bacteria</taxon>
        <taxon>Pseudomonadati</taxon>
        <taxon>Pseudomonadota</taxon>
        <taxon>Betaproteobacteria</taxon>
        <taxon>Burkholderiales</taxon>
        <taxon>Comamonadaceae</taxon>
        <taxon>Comamonas</taxon>
    </lineage>
</organism>
<keyword evidence="2" id="KW-1185">Reference proteome</keyword>
<reference evidence="1 2" key="1">
    <citation type="submission" date="2020-08" db="EMBL/GenBank/DDBJ databases">
        <title>A Genomic Blueprint of the Chicken Gut Microbiome.</title>
        <authorList>
            <person name="Gilroy R."/>
            <person name="Ravi A."/>
            <person name="Getino M."/>
            <person name="Pursley I."/>
            <person name="Horton D.L."/>
            <person name="Alikhan N.-F."/>
            <person name="Baker D."/>
            <person name="Gharbi K."/>
            <person name="Hall N."/>
            <person name="Watson M."/>
            <person name="Adriaenssens E.M."/>
            <person name="Foster-Nyarko E."/>
            <person name="Jarju S."/>
            <person name="Secka A."/>
            <person name="Antonio M."/>
            <person name="Oren A."/>
            <person name="Chaudhuri R."/>
            <person name="La Ragione R.M."/>
            <person name="Hildebrand F."/>
            <person name="Pallen M.J."/>
        </authorList>
    </citation>
    <scope>NUCLEOTIDE SEQUENCE [LARGE SCALE GENOMIC DNA]</scope>
    <source>
        <strain evidence="1 2">Sa2CVA6</strain>
    </source>
</reference>
<gene>
    <name evidence="1" type="ORF">H9646_03280</name>
</gene>